<reference evidence="2" key="1">
    <citation type="journal article" date="2022" name="Acta Vet. Hung.">
        <title>Partial genetic characterisation of a novel alloherpesvirus detected by PCR in a farmed wels catfish (Silurus glanis).</title>
        <authorList>
            <person name="Tarjan Z.L."/>
            <person name="Doszpoly A."/>
            <person name="Eszterbauer E."/>
            <person name="Benko M."/>
        </authorList>
    </citation>
    <scope>NUCLEOTIDE SEQUENCE</scope>
    <source>
        <strain evidence="2">T48/2015</strain>
    </source>
</reference>
<sequence length="482" mass="56004">MTSLVTKTKLLNDIRTRITEMCTVSCKCTFFTNHGMMFLSGSNKHIYQCDFPFPKTEEEVDIRRQAVHLINQGYLWKESYEKKIETVNDVDLVTTRRCNTVPQQIQKFHALIVNQATVSSNPADQHLLATAISLAVDESHDKDSLSRYYTDNVVYFSSVGNNKQCLSLFKTLMELYEIYGQLVFAELVLVMLHKLYILRMDKNVQFVASDCLLSVLAHDKFGATSNNDVCLFILNRMSVIQSWRDLVKKLMMALSFVQTANRRDFIDLLRQTVSIVLMTPVQFGNFNEIGTCLKSLVCWCSLKTNDYITELYSEKFGPEEKLPLKNVYTHPEKVLRCVTFFNMLTAIVNGPGTVIEYMKSVCTIDTNTYEEYLINLYRIYYKTYKFLITEFSEIRLHVDKLLGIEVTQQLQLEIRCDYWPDTRQAAAIAAAISAGVNYVVYEEEEEEEEEDEEDEDEEVVKKYYDGRRKEKEKKEERKTTKL</sequence>
<evidence type="ECO:0000313" key="2">
    <source>
        <dbReference type="EMBL" id="UXX19971.1"/>
    </source>
</evidence>
<evidence type="ECO:0000256" key="1">
    <source>
        <dbReference type="SAM" id="MobiDB-lite"/>
    </source>
</evidence>
<organism evidence="2">
    <name type="scientific">Silurid herpesvirus 2</name>
    <dbReference type="NCBI Taxonomy" id="2978071"/>
    <lineage>
        <taxon>Viruses</taxon>
        <taxon>Duplodnaviria</taxon>
        <taxon>Heunggongvirae</taxon>
        <taxon>Peploviricota</taxon>
        <taxon>Herviviricetes</taxon>
        <taxon>Herpesvirales</taxon>
        <taxon>Alloherpesviridae</taxon>
    </lineage>
</organism>
<accession>A0A977TN98</accession>
<feature type="region of interest" description="Disordered" evidence="1">
    <location>
        <begin position="442"/>
        <end position="462"/>
    </location>
</feature>
<proteinExistence type="predicted"/>
<feature type="compositionally biased region" description="Acidic residues" evidence="1">
    <location>
        <begin position="442"/>
        <end position="458"/>
    </location>
</feature>
<dbReference type="EMBL" id="MW732127">
    <property type="protein sequence ID" value="UXX19971.1"/>
    <property type="molecule type" value="Genomic_DNA"/>
</dbReference>
<protein>
    <submittedName>
        <fullName evidence="2">Uncharacterized protein</fullName>
    </submittedName>
</protein>
<name>A0A977TN98_9VIRU</name>